<evidence type="ECO:0000313" key="2">
    <source>
        <dbReference type="Proteomes" id="UP000295636"/>
    </source>
</evidence>
<dbReference type="EMBL" id="SMRT01000001">
    <property type="protein sequence ID" value="TDG00214.1"/>
    <property type="molecule type" value="Genomic_DNA"/>
</dbReference>
<dbReference type="PANTHER" id="PTHR34817">
    <property type="entry name" value="NUCLEOTIDYLTRANSFERASE"/>
    <property type="match status" value="1"/>
</dbReference>
<proteinExistence type="predicted"/>
<gene>
    <name evidence="1" type="ORF">E1757_00795</name>
</gene>
<reference evidence="1 2" key="1">
    <citation type="submission" date="2019-03" db="EMBL/GenBank/DDBJ databases">
        <title>This is whole genome sequence of Paenibacillus sp MS74 strain.</title>
        <authorList>
            <person name="Trinh H.N."/>
        </authorList>
    </citation>
    <scope>NUCLEOTIDE SEQUENCE [LARGE SCALE GENOMIC DNA]</scope>
    <source>
        <strain evidence="1 2">MS74</strain>
    </source>
</reference>
<dbReference type="Pfam" id="PF10127">
    <property type="entry name" value="RlaP"/>
    <property type="match status" value="1"/>
</dbReference>
<dbReference type="InterPro" id="IPR018775">
    <property type="entry name" value="RlaP"/>
</dbReference>
<dbReference type="Proteomes" id="UP000295636">
    <property type="component" value="Unassembled WGS sequence"/>
</dbReference>
<protein>
    <submittedName>
        <fullName evidence="1">Nucleotidyltransferase domain-containing protein</fullName>
    </submittedName>
</protein>
<comment type="caution">
    <text evidence="1">The sequence shown here is derived from an EMBL/GenBank/DDBJ whole genome shotgun (WGS) entry which is preliminary data.</text>
</comment>
<dbReference type="PANTHER" id="PTHR34817:SF2">
    <property type="entry name" value="NUCLEOTIDYLTRANSFERASE"/>
    <property type="match status" value="1"/>
</dbReference>
<name>A0A4R5KW42_9BACL</name>
<evidence type="ECO:0000313" key="1">
    <source>
        <dbReference type="EMBL" id="TDG00214.1"/>
    </source>
</evidence>
<accession>A0A4R5KW42</accession>
<dbReference type="AlphaFoldDB" id="A0A4R5KW42"/>
<dbReference type="RefSeq" id="WP_133224923.1">
    <property type="nucleotide sequence ID" value="NZ_SMRT01000001.1"/>
</dbReference>
<keyword evidence="2" id="KW-1185">Reference proteome</keyword>
<organism evidence="1 2">
    <name type="scientific">Paenibacillus piri</name>
    <dbReference type="NCBI Taxonomy" id="2547395"/>
    <lineage>
        <taxon>Bacteria</taxon>
        <taxon>Bacillati</taxon>
        <taxon>Bacillota</taxon>
        <taxon>Bacilli</taxon>
        <taxon>Bacillales</taxon>
        <taxon>Paenibacillaceae</taxon>
        <taxon>Paenibacillus</taxon>
    </lineage>
</organism>
<dbReference type="OrthoDB" id="9796845at2"/>
<dbReference type="GO" id="GO:0016740">
    <property type="term" value="F:transferase activity"/>
    <property type="evidence" value="ECO:0007669"/>
    <property type="project" value="UniProtKB-KW"/>
</dbReference>
<keyword evidence="1" id="KW-0808">Transferase</keyword>
<sequence>MSESTNIREKLLRIEREEQVRIVYACEAGSRMWGLASQNSDYDVRFVYVRPTDWYLSIFDKPDVIERPVSKQLDIHGWDLKKALNLFRKSNPPLFEWLLSPVIYMEPYTVMPRIRELAPRAFSPRSGVFHYLHMAKRNFRDCLRSDKLHIKTYINAFRPIFACRWTLETGGPPPVDFGTLLEALEAEPAVKREIETLVFRKKAGDTYGPEPARKILADYLERHITELESAAGQAPAGDSLPDDEWDALFRDALREVWGRE</sequence>